<dbReference type="InterPro" id="IPR007627">
    <property type="entry name" value="RNA_pol_sigma70_r2"/>
</dbReference>
<dbReference type="EMBL" id="CP063849">
    <property type="protein sequence ID" value="QOY90124.1"/>
    <property type="molecule type" value="Genomic_DNA"/>
</dbReference>
<protein>
    <submittedName>
        <fullName evidence="8">Sigma-70 family RNA polymerase sigma factor</fullName>
    </submittedName>
</protein>
<gene>
    <name evidence="8" type="ORF">IRI77_09270</name>
</gene>
<keyword evidence="4" id="KW-0238">DNA-binding</keyword>
<dbReference type="RefSeq" id="WP_194451789.1">
    <property type="nucleotide sequence ID" value="NZ_CP063849.1"/>
</dbReference>
<keyword evidence="9" id="KW-1185">Reference proteome</keyword>
<dbReference type="InterPro" id="IPR014284">
    <property type="entry name" value="RNA_pol_sigma-70_dom"/>
</dbReference>
<feature type="domain" description="RNA polymerase sigma-70 region 2" evidence="6">
    <location>
        <begin position="30"/>
        <end position="96"/>
    </location>
</feature>
<dbReference type="Pfam" id="PF04542">
    <property type="entry name" value="Sigma70_r2"/>
    <property type="match status" value="1"/>
</dbReference>
<comment type="similarity">
    <text evidence="1">Belongs to the sigma-70 factor family. ECF subfamily.</text>
</comment>
<evidence type="ECO:0000256" key="3">
    <source>
        <dbReference type="ARBA" id="ARBA00023082"/>
    </source>
</evidence>
<keyword evidence="5" id="KW-0804">Transcription</keyword>
<evidence type="ECO:0000256" key="1">
    <source>
        <dbReference type="ARBA" id="ARBA00010641"/>
    </source>
</evidence>
<dbReference type="InterPro" id="IPR013325">
    <property type="entry name" value="RNA_pol_sigma_r2"/>
</dbReference>
<reference evidence="8 9" key="1">
    <citation type="submission" date="2020-10" db="EMBL/GenBank/DDBJ databases">
        <title>Complete genome sequence of Paludibaculum fermentans P105T, a facultatively anaerobic acidobacterium capable of dissimilatory Fe(III) reduction.</title>
        <authorList>
            <person name="Dedysh S.N."/>
            <person name="Beletsky A.V."/>
            <person name="Kulichevskaya I.S."/>
            <person name="Mardanov A.V."/>
            <person name="Ravin N.V."/>
        </authorList>
    </citation>
    <scope>NUCLEOTIDE SEQUENCE [LARGE SCALE GENOMIC DNA]</scope>
    <source>
        <strain evidence="8 9">P105</strain>
    </source>
</reference>
<dbReference type="InterPro" id="IPR036388">
    <property type="entry name" value="WH-like_DNA-bd_sf"/>
</dbReference>
<sequence length="188" mass="21295">MDDSTAIPLVLSGEISSGVEQSPDQFVADLYAVHANSLHRYLLLTGSRPADADELLQDAFLRLFRCLREGEQVEKPKAWLIRTLQNLRTDRARRESGHLSLMGNVVQRGQLAWTTRTLSPEEAMLDHERFDRLQRAMGSLTERQHQYVLMRSEGMTLREIAAMHGVTVQSVAETCARAIERLGKLTHE</sequence>
<dbReference type="PANTHER" id="PTHR43133">
    <property type="entry name" value="RNA POLYMERASE ECF-TYPE SIGMA FACTO"/>
    <property type="match status" value="1"/>
</dbReference>
<dbReference type="GO" id="GO:0003677">
    <property type="term" value="F:DNA binding"/>
    <property type="evidence" value="ECO:0007669"/>
    <property type="project" value="UniProtKB-KW"/>
</dbReference>
<evidence type="ECO:0000256" key="5">
    <source>
        <dbReference type="ARBA" id="ARBA00023163"/>
    </source>
</evidence>
<keyword evidence="2" id="KW-0805">Transcription regulation</keyword>
<dbReference type="InterPro" id="IPR039425">
    <property type="entry name" value="RNA_pol_sigma-70-like"/>
</dbReference>
<evidence type="ECO:0000313" key="8">
    <source>
        <dbReference type="EMBL" id="QOY90124.1"/>
    </source>
</evidence>
<dbReference type="NCBIfam" id="TIGR02937">
    <property type="entry name" value="sigma70-ECF"/>
    <property type="match status" value="1"/>
</dbReference>
<feature type="domain" description="RNA polymerase sigma factor 70 region 4 type 2" evidence="7">
    <location>
        <begin position="131"/>
        <end position="182"/>
    </location>
</feature>
<evidence type="ECO:0000259" key="7">
    <source>
        <dbReference type="Pfam" id="PF08281"/>
    </source>
</evidence>
<dbReference type="PANTHER" id="PTHR43133:SF8">
    <property type="entry name" value="RNA POLYMERASE SIGMA FACTOR HI_1459-RELATED"/>
    <property type="match status" value="1"/>
</dbReference>
<dbReference type="GO" id="GO:0016987">
    <property type="term" value="F:sigma factor activity"/>
    <property type="evidence" value="ECO:0007669"/>
    <property type="project" value="UniProtKB-KW"/>
</dbReference>
<evidence type="ECO:0000313" key="9">
    <source>
        <dbReference type="Proteomes" id="UP000593892"/>
    </source>
</evidence>
<dbReference type="Pfam" id="PF08281">
    <property type="entry name" value="Sigma70_r4_2"/>
    <property type="match status" value="1"/>
</dbReference>
<dbReference type="AlphaFoldDB" id="A0A7S7NUS3"/>
<dbReference type="SUPFAM" id="SSF88946">
    <property type="entry name" value="Sigma2 domain of RNA polymerase sigma factors"/>
    <property type="match status" value="1"/>
</dbReference>
<dbReference type="Gene3D" id="1.10.1740.10">
    <property type="match status" value="1"/>
</dbReference>
<dbReference type="SUPFAM" id="SSF88659">
    <property type="entry name" value="Sigma3 and sigma4 domains of RNA polymerase sigma factors"/>
    <property type="match status" value="1"/>
</dbReference>
<name>A0A7S7NUS3_PALFE</name>
<dbReference type="KEGG" id="pfer:IRI77_09270"/>
<evidence type="ECO:0000256" key="4">
    <source>
        <dbReference type="ARBA" id="ARBA00023125"/>
    </source>
</evidence>
<proteinExistence type="inferred from homology"/>
<dbReference type="GO" id="GO:0006352">
    <property type="term" value="P:DNA-templated transcription initiation"/>
    <property type="evidence" value="ECO:0007669"/>
    <property type="project" value="InterPro"/>
</dbReference>
<dbReference type="InterPro" id="IPR013249">
    <property type="entry name" value="RNA_pol_sigma70_r4_t2"/>
</dbReference>
<dbReference type="InterPro" id="IPR013324">
    <property type="entry name" value="RNA_pol_sigma_r3/r4-like"/>
</dbReference>
<keyword evidence="3" id="KW-0731">Sigma factor</keyword>
<evidence type="ECO:0000259" key="6">
    <source>
        <dbReference type="Pfam" id="PF04542"/>
    </source>
</evidence>
<dbReference type="Gene3D" id="1.10.10.10">
    <property type="entry name" value="Winged helix-like DNA-binding domain superfamily/Winged helix DNA-binding domain"/>
    <property type="match status" value="1"/>
</dbReference>
<organism evidence="8 9">
    <name type="scientific">Paludibaculum fermentans</name>
    <dbReference type="NCBI Taxonomy" id="1473598"/>
    <lineage>
        <taxon>Bacteria</taxon>
        <taxon>Pseudomonadati</taxon>
        <taxon>Acidobacteriota</taxon>
        <taxon>Terriglobia</taxon>
        <taxon>Bryobacterales</taxon>
        <taxon>Bryobacteraceae</taxon>
        <taxon>Paludibaculum</taxon>
    </lineage>
</organism>
<evidence type="ECO:0000256" key="2">
    <source>
        <dbReference type="ARBA" id="ARBA00023015"/>
    </source>
</evidence>
<dbReference type="Proteomes" id="UP000593892">
    <property type="component" value="Chromosome"/>
</dbReference>
<accession>A0A7S7NUS3</accession>